<evidence type="ECO:0000259" key="15">
    <source>
        <dbReference type="PROSITE" id="PS51384"/>
    </source>
</evidence>
<keyword evidence="11 14" id="KW-0472">Membrane</keyword>
<evidence type="ECO:0000256" key="6">
    <source>
        <dbReference type="ARBA" id="ARBA00022692"/>
    </source>
</evidence>
<evidence type="ECO:0000256" key="8">
    <source>
        <dbReference type="ARBA" id="ARBA00022989"/>
    </source>
</evidence>
<dbReference type="GO" id="GO:0006826">
    <property type="term" value="P:iron ion transport"/>
    <property type="evidence" value="ECO:0007669"/>
    <property type="project" value="TreeGrafter"/>
</dbReference>
<keyword evidence="5" id="KW-1003">Cell membrane</keyword>
<evidence type="ECO:0000256" key="1">
    <source>
        <dbReference type="ARBA" id="ARBA00004651"/>
    </source>
</evidence>
<dbReference type="SUPFAM" id="SSF63380">
    <property type="entry name" value="Riboflavin synthase domain-like"/>
    <property type="match status" value="1"/>
</dbReference>
<dbReference type="Proteomes" id="UP000799539">
    <property type="component" value="Unassembled WGS sequence"/>
</dbReference>
<dbReference type="Pfam" id="PF08030">
    <property type="entry name" value="NAD_binding_6"/>
    <property type="match status" value="1"/>
</dbReference>
<feature type="transmembrane region" description="Helical" evidence="14">
    <location>
        <begin position="105"/>
        <end position="123"/>
    </location>
</feature>
<dbReference type="OrthoDB" id="10006946at2759"/>
<dbReference type="SFLD" id="SFLDG01168">
    <property type="entry name" value="Ferric_reductase_subgroup_(FRE"/>
    <property type="match status" value="1"/>
</dbReference>
<dbReference type="Pfam" id="PF08022">
    <property type="entry name" value="FAD_binding_8"/>
    <property type="match status" value="1"/>
</dbReference>
<comment type="similarity">
    <text evidence="2">Belongs to the ferric reductase (FRE) family.</text>
</comment>
<evidence type="ECO:0000256" key="4">
    <source>
        <dbReference type="ARBA" id="ARBA00022448"/>
    </source>
</evidence>
<dbReference type="InterPro" id="IPR017938">
    <property type="entry name" value="Riboflavin_synthase-like_b-brl"/>
</dbReference>
<evidence type="ECO:0000256" key="3">
    <source>
        <dbReference type="ARBA" id="ARBA00012668"/>
    </source>
</evidence>
<gene>
    <name evidence="16" type="ORF">CERZMDRAFT_110214</name>
</gene>
<feature type="transmembrane region" description="Helical" evidence="14">
    <location>
        <begin position="263"/>
        <end position="281"/>
    </location>
</feature>
<feature type="region of interest" description="Disordered" evidence="13">
    <location>
        <begin position="498"/>
        <end position="519"/>
    </location>
</feature>
<evidence type="ECO:0000256" key="2">
    <source>
        <dbReference type="ARBA" id="ARBA00006278"/>
    </source>
</evidence>
<keyword evidence="17" id="KW-1185">Reference proteome</keyword>
<dbReference type="GO" id="GO:0006879">
    <property type="term" value="P:intracellular iron ion homeostasis"/>
    <property type="evidence" value="ECO:0007669"/>
    <property type="project" value="TreeGrafter"/>
</dbReference>
<feature type="domain" description="FAD-binding FR-type" evidence="15">
    <location>
        <begin position="272"/>
        <end position="383"/>
    </location>
</feature>
<dbReference type="InterPro" id="IPR013130">
    <property type="entry name" value="Fe3_Rdtase_TM_dom"/>
</dbReference>
<evidence type="ECO:0000256" key="9">
    <source>
        <dbReference type="ARBA" id="ARBA00023002"/>
    </source>
</evidence>
<comment type="catalytic activity">
    <reaction evidence="12">
        <text>2 a Fe(II)-siderophore + NADP(+) + H(+) = 2 a Fe(III)-siderophore + NADPH</text>
        <dbReference type="Rhea" id="RHEA:28795"/>
        <dbReference type="Rhea" id="RHEA-COMP:11342"/>
        <dbReference type="Rhea" id="RHEA-COMP:11344"/>
        <dbReference type="ChEBI" id="CHEBI:15378"/>
        <dbReference type="ChEBI" id="CHEBI:29033"/>
        <dbReference type="ChEBI" id="CHEBI:29034"/>
        <dbReference type="ChEBI" id="CHEBI:57783"/>
        <dbReference type="ChEBI" id="CHEBI:58349"/>
        <dbReference type="EC" id="1.16.1.9"/>
    </reaction>
</comment>
<organism evidence="16 17">
    <name type="scientific">Cercospora zeae-maydis SCOH1-5</name>
    <dbReference type="NCBI Taxonomy" id="717836"/>
    <lineage>
        <taxon>Eukaryota</taxon>
        <taxon>Fungi</taxon>
        <taxon>Dikarya</taxon>
        <taxon>Ascomycota</taxon>
        <taxon>Pezizomycotina</taxon>
        <taxon>Dothideomycetes</taxon>
        <taxon>Dothideomycetidae</taxon>
        <taxon>Mycosphaerellales</taxon>
        <taxon>Mycosphaerellaceae</taxon>
        <taxon>Cercospora</taxon>
    </lineage>
</organism>
<dbReference type="GO" id="GO:0015677">
    <property type="term" value="P:copper ion import"/>
    <property type="evidence" value="ECO:0007669"/>
    <property type="project" value="TreeGrafter"/>
</dbReference>
<evidence type="ECO:0000256" key="13">
    <source>
        <dbReference type="SAM" id="MobiDB-lite"/>
    </source>
</evidence>
<feature type="transmembrane region" description="Helical" evidence="14">
    <location>
        <begin position="21"/>
        <end position="43"/>
    </location>
</feature>
<dbReference type="PANTHER" id="PTHR32361">
    <property type="entry name" value="FERRIC/CUPRIC REDUCTASE TRANSMEMBRANE COMPONENT"/>
    <property type="match status" value="1"/>
</dbReference>
<sequence>MYKFVDLSKEQQHERRELLDFYGLAAQCSIILPLFAIGVLHVASTCRRLWPRGTLETPASPYVKAVRKANGLTIANVQNRWRRAAWWSGDPVHVFGYHVGTKGEMLWGTTWTVWLLVLTFLDTGDDYLHLTKRFGTVGGSQLPFHYLLSLKSPWAPMQILTGFSEASLLSAHQILGRIIVGFFWAHVALYVNFYVVKSLLLDKLQNFIIICGIVAIISFTALSTTALKAVRDRSYRIFYITHVSLATCVLPLLYWHVEHIRPFIYETVVIYMVNAVLRFLATRKRAGTIKQVRDAGLVEISLPLAAGAMKWHPGQHAYVSVAGNSFLRTFKTNPFTCASIPAIDNKLRFVARILDGNTAKLAKIDKETQNFSVEGPYGLASHVDRLLGYDRVLFVAGGVGATFVAPLYRQLLSDLSPSKGSHRRQKVSFVWAARTLSEVTWALPEGLKEREGFTERLTVHLSRQDGGQVEDSSFVLANDDDEGPGDEGIEMEEQKKLLHEGAEETASTTSSPTHGIHIANGRPDLATVVDQVFMQSSTERVAVVVCGPAGLSQSLRRHVGRWVGRGRDVWYWNEAFAL</sequence>
<keyword evidence="8 14" id="KW-1133">Transmembrane helix</keyword>
<evidence type="ECO:0000313" key="16">
    <source>
        <dbReference type="EMBL" id="KAF2214590.1"/>
    </source>
</evidence>
<dbReference type="GO" id="GO:0052851">
    <property type="term" value="F:ferric-chelate reductase (NADPH) activity"/>
    <property type="evidence" value="ECO:0007669"/>
    <property type="project" value="UniProtKB-EC"/>
</dbReference>
<keyword evidence="6 14" id="KW-0812">Transmembrane</keyword>
<reference evidence="16" key="1">
    <citation type="journal article" date="2020" name="Stud. Mycol.">
        <title>101 Dothideomycetes genomes: a test case for predicting lifestyles and emergence of pathogens.</title>
        <authorList>
            <person name="Haridas S."/>
            <person name="Albert R."/>
            <person name="Binder M."/>
            <person name="Bloem J."/>
            <person name="Labutti K."/>
            <person name="Salamov A."/>
            <person name="Andreopoulos B."/>
            <person name="Baker S."/>
            <person name="Barry K."/>
            <person name="Bills G."/>
            <person name="Bluhm B."/>
            <person name="Cannon C."/>
            <person name="Castanera R."/>
            <person name="Culley D."/>
            <person name="Daum C."/>
            <person name="Ezra D."/>
            <person name="Gonzalez J."/>
            <person name="Henrissat B."/>
            <person name="Kuo A."/>
            <person name="Liang C."/>
            <person name="Lipzen A."/>
            <person name="Lutzoni F."/>
            <person name="Magnuson J."/>
            <person name="Mondo S."/>
            <person name="Nolan M."/>
            <person name="Ohm R."/>
            <person name="Pangilinan J."/>
            <person name="Park H.-J."/>
            <person name="Ramirez L."/>
            <person name="Alfaro M."/>
            <person name="Sun H."/>
            <person name="Tritt A."/>
            <person name="Yoshinaga Y."/>
            <person name="Zwiers L.-H."/>
            <person name="Turgeon B."/>
            <person name="Goodwin S."/>
            <person name="Spatafora J."/>
            <person name="Crous P."/>
            <person name="Grigoriev I."/>
        </authorList>
    </citation>
    <scope>NUCLEOTIDE SEQUENCE</scope>
    <source>
        <strain evidence="16">SCOH1-5</strain>
    </source>
</reference>
<keyword evidence="10" id="KW-0406">Ion transport</keyword>
<evidence type="ECO:0000256" key="10">
    <source>
        <dbReference type="ARBA" id="ARBA00023065"/>
    </source>
</evidence>
<dbReference type="EC" id="1.16.1.9" evidence="3"/>
<evidence type="ECO:0000256" key="11">
    <source>
        <dbReference type="ARBA" id="ARBA00023136"/>
    </source>
</evidence>
<proteinExistence type="inferred from homology"/>
<feature type="transmembrane region" description="Helical" evidence="14">
    <location>
        <begin position="174"/>
        <end position="195"/>
    </location>
</feature>
<feature type="transmembrane region" description="Helical" evidence="14">
    <location>
        <begin position="237"/>
        <end position="257"/>
    </location>
</feature>
<dbReference type="Gene3D" id="3.40.50.80">
    <property type="entry name" value="Nucleotide-binding domain of ferredoxin-NADP reductase (FNR) module"/>
    <property type="match status" value="1"/>
</dbReference>
<dbReference type="InterPro" id="IPR051410">
    <property type="entry name" value="Ferric/Cupric_Reductase"/>
</dbReference>
<dbReference type="InterPro" id="IPR013121">
    <property type="entry name" value="Fe_red_NAD-bd_6"/>
</dbReference>
<dbReference type="SFLD" id="SFLDS00052">
    <property type="entry name" value="Ferric_Reductase_Domain"/>
    <property type="match status" value="1"/>
</dbReference>
<evidence type="ECO:0000256" key="5">
    <source>
        <dbReference type="ARBA" id="ARBA00022475"/>
    </source>
</evidence>
<dbReference type="AlphaFoldDB" id="A0A6A6FMK1"/>
<evidence type="ECO:0000256" key="14">
    <source>
        <dbReference type="SAM" id="Phobius"/>
    </source>
</evidence>
<keyword evidence="7" id="KW-0249">Electron transport</keyword>
<evidence type="ECO:0000256" key="12">
    <source>
        <dbReference type="ARBA" id="ARBA00048483"/>
    </source>
</evidence>
<dbReference type="PROSITE" id="PS51384">
    <property type="entry name" value="FAD_FR"/>
    <property type="match status" value="1"/>
</dbReference>
<evidence type="ECO:0000313" key="17">
    <source>
        <dbReference type="Proteomes" id="UP000799539"/>
    </source>
</evidence>
<evidence type="ECO:0000256" key="7">
    <source>
        <dbReference type="ARBA" id="ARBA00022982"/>
    </source>
</evidence>
<feature type="transmembrane region" description="Helical" evidence="14">
    <location>
        <begin position="207"/>
        <end position="230"/>
    </location>
</feature>
<name>A0A6A6FMK1_9PEZI</name>
<dbReference type="Pfam" id="PF01794">
    <property type="entry name" value="Ferric_reduct"/>
    <property type="match status" value="1"/>
</dbReference>
<dbReference type="CDD" id="cd06186">
    <property type="entry name" value="NOX_Duox_like_FAD_NADP"/>
    <property type="match status" value="1"/>
</dbReference>
<keyword evidence="4" id="KW-0813">Transport</keyword>
<accession>A0A6A6FMK1</accession>
<dbReference type="SUPFAM" id="SSF52343">
    <property type="entry name" value="Ferredoxin reductase-like, C-terminal NADP-linked domain"/>
    <property type="match status" value="1"/>
</dbReference>
<dbReference type="InterPro" id="IPR039261">
    <property type="entry name" value="FNR_nucleotide-bd"/>
</dbReference>
<dbReference type="InterPro" id="IPR013112">
    <property type="entry name" value="FAD-bd_8"/>
</dbReference>
<comment type="subcellular location">
    <subcellularLocation>
        <location evidence="1">Cell membrane</location>
        <topology evidence="1">Multi-pass membrane protein</topology>
    </subcellularLocation>
</comment>
<dbReference type="Gene3D" id="2.40.30.10">
    <property type="entry name" value="Translation factors"/>
    <property type="match status" value="1"/>
</dbReference>
<keyword evidence="9" id="KW-0560">Oxidoreductase</keyword>
<dbReference type="EMBL" id="ML992667">
    <property type="protein sequence ID" value="KAF2214590.1"/>
    <property type="molecule type" value="Genomic_DNA"/>
</dbReference>
<dbReference type="GO" id="GO:0005886">
    <property type="term" value="C:plasma membrane"/>
    <property type="evidence" value="ECO:0007669"/>
    <property type="project" value="UniProtKB-SubCell"/>
</dbReference>
<protein>
    <recommendedName>
        <fullName evidence="3">ferric-chelate reductase (NADPH)</fullName>
        <ecNumber evidence="3">1.16.1.9</ecNumber>
    </recommendedName>
</protein>
<dbReference type="InterPro" id="IPR017927">
    <property type="entry name" value="FAD-bd_FR_type"/>
</dbReference>
<dbReference type="PANTHER" id="PTHR32361:SF28">
    <property type="entry name" value="FRP1P"/>
    <property type="match status" value="1"/>
</dbReference>